<dbReference type="RefSeq" id="WP_144636277.1">
    <property type="nucleotide sequence ID" value="NZ_BNAX01000017.1"/>
</dbReference>
<dbReference type="EMBL" id="VJZA01000009">
    <property type="protein sequence ID" value="TVT23889.1"/>
    <property type="molecule type" value="Genomic_DNA"/>
</dbReference>
<evidence type="ECO:0000313" key="3">
    <source>
        <dbReference type="Proteomes" id="UP000318578"/>
    </source>
</evidence>
<dbReference type="AlphaFoldDB" id="A0A558AI29"/>
<dbReference type="InterPro" id="IPR011009">
    <property type="entry name" value="Kinase-like_dom_sf"/>
</dbReference>
<reference evidence="2 3" key="1">
    <citation type="submission" date="2019-07" db="EMBL/GenBank/DDBJ databases">
        <title>New species of Amycolatopsis and Streptomyces.</title>
        <authorList>
            <person name="Duangmal K."/>
            <person name="Teo W.F.A."/>
            <person name="Lipun K."/>
        </authorList>
    </citation>
    <scope>NUCLEOTIDE SEQUENCE [LARGE SCALE GENOMIC DNA]</scope>
    <source>
        <strain evidence="2 3">JCM 30562</strain>
    </source>
</reference>
<dbReference type="PANTHER" id="PTHR47829:SF1">
    <property type="entry name" value="HAD FAMILY PHOSPHATASE"/>
    <property type="match status" value="1"/>
</dbReference>
<dbReference type="InterPro" id="IPR002575">
    <property type="entry name" value="Aminoglycoside_PTrfase"/>
</dbReference>
<sequence>MADDDQVPIERLRQFLRDAMPAAAELASVERLSGGLSCLTYAIGGDGWEAILRRAPQAVSSSRAYDFAHEFRILERMWANTEIPVPKPLALCEDAAIIGAPFYVMERVKGLVLQRHMPEQARATVDGTRAAALLVDALGALSDVAPELMSSRRNGGAYLERQLALFRKLWAANRTRPIPEVEELAGWLERNRPATQRLSAVHGDFKLDNVMFSAGKPLEIAAVLDWELATAGDPLVDLGWLVFFLTRDDHDDLELGEHAIRAGSPFPPRAALAQAYAERTGLSVDALPWYVALSGFKLAAIMEGSYRRYLEGDRSQPKFAGLEQAVMRWARRGLRAARGELSME</sequence>
<accession>A0A558AI29</accession>
<dbReference type="Gene3D" id="3.90.1200.10">
    <property type="match status" value="1"/>
</dbReference>
<name>A0A558AI29_9PSEU</name>
<proteinExistence type="predicted"/>
<feature type="domain" description="Aminoglycoside phosphotransferase" evidence="1">
    <location>
        <begin position="29"/>
        <end position="259"/>
    </location>
</feature>
<organism evidence="2 3">
    <name type="scientific">Amycolatopsis acidiphila</name>
    <dbReference type="NCBI Taxonomy" id="715473"/>
    <lineage>
        <taxon>Bacteria</taxon>
        <taxon>Bacillati</taxon>
        <taxon>Actinomycetota</taxon>
        <taxon>Actinomycetes</taxon>
        <taxon>Pseudonocardiales</taxon>
        <taxon>Pseudonocardiaceae</taxon>
        <taxon>Amycolatopsis</taxon>
    </lineage>
</organism>
<comment type="caution">
    <text evidence="2">The sequence shown here is derived from an EMBL/GenBank/DDBJ whole genome shotgun (WGS) entry which is preliminary data.</text>
</comment>
<dbReference type="GO" id="GO:0016740">
    <property type="term" value="F:transferase activity"/>
    <property type="evidence" value="ECO:0007669"/>
    <property type="project" value="UniProtKB-KW"/>
</dbReference>
<dbReference type="OrthoDB" id="3806873at2"/>
<protein>
    <submittedName>
        <fullName evidence="2">Phosphotransferase family protein</fullName>
    </submittedName>
</protein>
<dbReference type="InterPro" id="IPR041726">
    <property type="entry name" value="ACAD10_11_N"/>
</dbReference>
<dbReference type="InterPro" id="IPR052898">
    <property type="entry name" value="ACAD10-like"/>
</dbReference>
<dbReference type="SUPFAM" id="SSF56112">
    <property type="entry name" value="Protein kinase-like (PK-like)"/>
    <property type="match status" value="1"/>
</dbReference>
<dbReference type="CDD" id="cd05154">
    <property type="entry name" value="ACAD10_11_N-like"/>
    <property type="match status" value="1"/>
</dbReference>
<dbReference type="Pfam" id="PF01636">
    <property type="entry name" value="APH"/>
    <property type="match status" value="1"/>
</dbReference>
<dbReference type="Gene3D" id="3.30.200.20">
    <property type="entry name" value="Phosphorylase Kinase, domain 1"/>
    <property type="match status" value="1"/>
</dbReference>
<keyword evidence="3" id="KW-1185">Reference proteome</keyword>
<keyword evidence="2" id="KW-0808">Transferase</keyword>
<evidence type="ECO:0000313" key="2">
    <source>
        <dbReference type="EMBL" id="TVT23889.1"/>
    </source>
</evidence>
<dbReference type="Proteomes" id="UP000318578">
    <property type="component" value="Unassembled WGS sequence"/>
</dbReference>
<dbReference type="PANTHER" id="PTHR47829">
    <property type="entry name" value="HYDROLASE, PUTATIVE (AFU_ORTHOLOGUE AFUA_1G12880)-RELATED"/>
    <property type="match status" value="1"/>
</dbReference>
<gene>
    <name evidence="2" type="ORF">FNH06_08490</name>
</gene>
<evidence type="ECO:0000259" key="1">
    <source>
        <dbReference type="Pfam" id="PF01636"/>
    </source>
</evidence>